<evidence type="ECO:0000313" key="13">
    <source>
        <dbReference type="EMBL" id="MCL1140138.1"/>
    </source>
</evidence>
<organism evidence="13 14">
    <name type="scientific">Shewanella pneumatophori</name>
    <dbReference type="NCBI Taxonomy" id="314092"/>
    <lineage>
        <taxon>Bacteria</taxon>
        <taxon>Pseudomonadati</taxon>
        <taxon>Pseudomonadota</taxon>
        <taxon>Gammaproteobacteria</taxon>
        <taxon>Alteromonadales</taxon>
        <taxon>Shewanellaceae</taxon>
        <taxon>Shewanella</taxon>
    </lineage>
</organism>
<evidence type="ECO:0000256" key="4">
    <source>
        <dbReference type="ARBA" id="ARBA00009000"/>
    </source>
</evidence>
<dbReference type="GO" id="GO:0005978">
    <property type="term" value="P:glycogen biosynthetic process"/>
    <property type="evidence" value="ECO:0007669"/>
    <property type="project" value="UniProtKB-UniRule"/>
</dbReference>
<dbReference type="GO" id="GO:0003844">
    <property type="term" value="F:1,4-alpha-glucan branching enzyme activity"/>
    <property type="evidence" value="ECO:0007669"/>
    <property type="project" value="UniProtKB-UniRule"/>
</dbReference>
<feature type="active site" description="Nucleophile" evidence="10 11">
    <location>
        <position position="415"/>
    </location>
</feature>
<dbReference type="InterPro" id="IPR013783">
    <property type="entry name" value="Ig-like_fold"/>
</dbReference>
<sequence length="741" mass="84655">MTQNAPEFQNGVDIALLNSEYIDVFGLLGMHSINQGKALSVRCFLRGALKVDVICHKTGRKIASLEQSNEQGLFSGIMGRRVKPFLYKLRVEYPLSQQEIVDPYQFASLLSEDDTYLFNEGLQLQAYQFLGANWRETQGVTGVHFCVWAPNAKRVSLLGDFNHWDGAAHVMRQHLASGLWEIFLPNAEANQHYKFEIITANNERLEKSDPYAKAMQEAPSNASLVPYPNEYQWQDNNWLSARKKVQWHQAPMSIYEVHLASWRRKGDNGEQYLNYQDLIDQLVPYVVEMGFTHLQLMPISEYPFDGSWGYQPVGLYAPSHRFGDANGLKAFIDACHQAGIAVVLDWVAAHFPKDPHGLTQFDGSCLYEHNDPRQGEHPDWDTLIYNYGRGEVQSYLLSNAHYWLSEFHFDGLRLDAVSSMLYLDYSREPGQWLPNQYGGRENLAAISFLQTLNQHMYQAFPGVCMIAEESTAWPGVTHMIGENEQQSSQSLGFGFKWNMGWMNDSLGYLKRDPIYRSHHHQELTFSLVYQYTEQFILSLSHDEVVHGKGSLLHKIPNDDWQKFATLRAYYGFMWGHPGKKLLFMGNEFAQRDEWNHNKSLDWHLLQYAPHQGMQLWLKDLNKLYQSTPELWLADGEPSGFQWLDCNNDKACVLSFMRKSTDSDTPVIFIINMTPEVHQGFRIGLPDGDDYIELLNSDSEAYGGSNVGNSGVICSQKQSYQGFDYSAEITVAPLSCLVLGKG</sequence>
<dbReference type="Gene3D" id="3.20.20.80">
    <property type="entry name" value="Glycosidases"/>
    <property type="match status" value="1"/>
</dbReference>
<dbReference type="InterPro" id="IPR037439">
    <property type="entry name" value="Branching_enzy"/>
</dbReference>
<evidence type="ECO:0000259" key="12">
    <source>
        <dbReference type="SMART" id="SM00642"/>
    </source>
</evidence>
<evidence type="ECO:0000256" key="6">
    <source>
        <dbReference type="ARBA" id="ARBA00022676"/>
    </source>
</evidence>
<dbReference type="InterPro" id="IPR054169">
    <property type="entry name" value="GlgB_N"/>
</dbReference>
<dbReference type="AlphaFoldDB" id="A0A9X1ZED3"/>
<dbReference type="InterPro" id="IPR006047">
    <property type="entry name" value="GH13_cat_dom"/>
</dbReference>
<dbReference type="Pfam" id="PF00128">
    <property type="entry name" value="Alpha-amylase"/>
    <property type="match status" value="1"/>
</dbReference>
<feature type="active site" description="Proton donor" evidence="10 11">
    <location>
        <position position="468"/>
    </location>
</feature>
<dbReference type="InterPro" id="IPR014756">
    <property type="entry name" value="Ig_E-set"/>
</dbReference>
<dbReference type="FunFam" id="3.20.20.80:FF:000003">
    <property type="entry name" value="1,4-alpha-glucan branching enzyme GlgB"/>
    <property type="match status" value="1"/>
</dbReference>
<evidence type="ECO:0000256" key="8">
    <source>
        <dbReference type="ARBA" id="ARBA00023056"/>
    </source>
</evidence>
<keyword evidence="9 10" id="KW-0119">Carbohydrate metabolism</keyword>
<dbReference type="NCBIfam" id="NF003811">
    <property type="entry name" value="PRK05402.1"/>
    <property type="match status" value="1"/>
</dbReference>
<protein>
    <recommendedName>
        <fullName evidence="10">1,4-alpha-glucan branching enzyme GlgB</fullName>
        <ecNumber evidence="10">2.4.1.18</ecNumber>
    </recommendedName>
    <alternativeName>
        <fullName evidence="10">1,4-alpha-D-glucan:1,4-alpha-D-glucan 6-glucosyl-transferase</fullName>
    </alternativeName>
    <alternativeName>
        <fullName evidence="10">Alpha-(1-&gt;4)-glucan branching enzyme</fullName>
    </alternativeName>
    <alternativeName>
        <fullName evidence="10">Glycogen branching enzyme</fullName>
        <shortName evidence="10">BE</shortName>
    </alternativeName>
</protein>
<keyword evidence="7 10" id="KW-0808">Transferase</keyword>
<evidence type="ECO:0000256" key="10">
    <source>
        <dbReference type="HAMAP-Rule" id="MF_00685"/>
    </source>
</evidence>
<dbReference type="SUPFAM" id="SSF51445">
    <property type="entry name" value="(Trans)glycosidases"/>
    <property type="match status" value="1"/>
</dbReference>
<dbReference type="GO" id="GO:0043169">
    <property type="term" value="F:cation binding"/>
    <property type="evidence" value="ECO:0007669"/>
    <property type="project" value="InterPro"/>
</dbReference>
<dbReference type="GO" id="GO:0005829">
    <property type="term" value="C:cytosol"/>
    <property type="evidence" value="ECO:0007669"/>
    <property type="project" value="TreeGrafter"/>
</dbReference>
<evidence type="ECO:0000256" key="3">
    <source>
        <dbReference type="ARBA" id="ARBA00004964"/>
    </source>
</evidence>
<dbReference type="PANTHER" id="PTHR43651:SF3">
    <property type="entry name" value="1,4-ALPHA-GLUCAN-BRANCHING ENZYME"/>
    <property type="match status" value="1"/>
</dbReference>
<evidence type="ECO:0000313" key="14">
    <source>
        <dbReference type="Proteomes" id="UP001139293"/>
    </source>
</evidence>
<dbReference type="SUPFAM" id="SSF51011">
    <property type="entry name" value="Glycosyl hydrolase domain"/>
    <property type="match status" value="1"/>
</dbReference>
<evidence type="ECO:0000256" key="5">
    <source>
        <dbReference type="ARBA" id="ARBA00022600"/>
    </source>
</evidence>
<dbReference type="Proteomes" id="UP001139293">
    <property type="component" value="Unassembled WGS sequence"/>
</dbReference>
<dbReference type="Gene3D" id="2.60.40.10">
    <property type="entry name" value="Immunoglobulins"/>
    <property type="match status" value="1"/>
</dbReference>
<dbReference type="InterPro" id="IPR004193">
    <property type="entry name" value="Glyco_hydro_13_N"/>
</dbReference>
<dbReference type="HAMAP" id="MF_00685">
    <property type="entry name" value="GlgB"/>
    <property type="match status" value="1"/>
</dbReference>
<dbReference type="Gene3D" id="2.60.40.1180">
    <property type="entry name" value="Golgi alpha-mannosidase II"/>
    <property type="match status" value="1"/>
</dbReference>
<name>A0A9X1ZED3_9GAMM</name>
<dbReference type="InterPro" id="IPR006048">
    <property type="entry name" value="A-amylase/branching_C"/>
</dbReference>
<dbReference type="Pfam" id="PF02922">
    <property type="entry name" value="CBM_48"/>
    <property type="match status" value="1"/>
</dbReference>
<proteinExistence type="inferred from homology"/>
<dbReference type="PIRSF" id="PIRSF000463">
    <property type="entry name" value="GlgB"/>
    <property type="match status" value="1"/>
</dbReference>
<evidence type="ECO:0000256" key="7">
    <source>
        <dbReference type="ARBA" id="ARBA00022679"/>
    </source>
</evidence>
<dbReference type="InterPro" id="IPR044143">
    <property type="entry name" value="GlgB_N_E_set_prok"/>
</dbReference>
<dbReference type="FunFam" id="2.60.40.1180:FF:000002">
    <property type="entry name" value="1,4-alpha-glucan branching enzyme GlgB"/>
    <property type="match status" value="1"/>
</dbReference>
<dbReference type="InterPro" id="IPR013780">
    <property type="entry name" value="Glyco_hydro_b"/>
</dbReference>
<evidence type="ECO:0000256" key="2">
    <source>
        <dbReference type="ARBA" id="ARBA00002953"/>
    </source>
</evidence>
<dbReference type="EC" id="2.4.1.18" evidence="10"/>
<accession>A0A9X1ZED3</accession>
<keyword evidence="14" id="KW-1185">Reference proteome</keyword>
<dbReference type="Pfam" id="PF02806">
    <property type="entry name" value="Alpha-amylase_C"/>
    <property type="match status" value="1"/>
</dbReference>
<dbReference type="Pfam" id="PF22019">
    <property type="entry name" value="GlgB_N"/>
    <property type="match status" value="1"/>
</dbReference>
<dbReference type="SMART" id="SM00642">
    <property type="entry name" value="Aamy"/>
    <property type="match status" value="1"/>
</dbReference>
<dbReference type="RefSeq" id="WP_248951264.1">
    <property type="nucleotide sequence ID" value="NZ_JAKILB010000012.1"/>
</dbReference>
<comment type="catalytic activity">
    <reaction evidence="1 10">
        <text>Transfers a segment of a (1-&gt;4)-alpha-D-glucan chain to a primary hydroxy group in a similar glucan chain.</text>
        <dbReference type="EC" id="2.4.1.18"/>
    </reaction>
</comment>
<keyword evidence="8 10" id="KW-0320">Glycogen biosynthesis</keyword>
<reference evidence="13" key="1">
    <citation type="submission" date="2022-01" db="EMBL/GenBank/DDBJ databases">
        <title>Whole genome-based taxonomy of the Shewanellaceae.</title>
        <authorList>
            <person name="Martin-Rodriguez A.J."/>
        </authorList>
    </citation>
    <scope>NUCLEOTIDE SEQUENCE</scope>
    <source>
        <strain evidence="13">KCTC 23973</strain>
    </source>
</reference>
<evidence type="ECO:0000256" key="11">
    <source>
        <dbReference type="PIRSR" id="PIRSR000463-1"/>
    </source>
</evidence>
<dbReference type="FunFam" id="2.60.40.10:FF:000169">
    <property type="entry name" value="1,4-alpha-glucan branching enzyme GlgB"/>
    <property type="match status" value="1"/>
</dbReference>
<gene>
    <name evidence="10 13" type="primary">glgB</name>
    <name evidence="13" type="ORF">L2740_16445</name>
</gene>
<dbReference type="CDD" id="cd11322">
    <property type="entry name" value="AmyAc_Glg_BE"/>
    <property type="match status" value="1"/>
</dbReference>
<dbReference type="InterPro" id="IPR006407">
    <property type="entry name" value="GlgB"/>
</dbReference>
<evidence type="ECO:0000256" key="9">
    <source>
        <dbReference type="ARBA" id="ARBA00023277"/>
    </source>
</evidence>
<dbReference type="PANTHER" id="PTHR43651">
    <property type="entry name" value="1,4-ALPHA-GLUCAN-BRANCHING ENZYME"/>
    <property type="match status" value="1"/>
</dbReference>
<dbReference type="EMBL" id="JAKILB010000012">
    <property type="protein sequence ID" value="MCL1140138.1"/>
    <property type="molecule type" value="Genomic_DNA"/>
</dbReference>
<dbReference type="SUPFAM" id="SSF81296">
    <property type="entry name" value="E set domains"/>
    <property type="match status" value="1"/>
</dbReference>
<dbReference type="InterPro" id="IPR017853">
    <property type="entry name" value="GH"/>
</dbReference>
<keyword evidence="5 10" id="KW-0321">Glycogen metabolism</keyword>
<dbReference type="GO" id="GO:0004553">
    <property type="term" value="F:hydrolase activity, hydrolyzing O-glycosyl compounds"/>
    <property type="evidence" value="ECO:0007669"/>
    <property type="project" value="InterPro"/>
</dbReference>
<comment type="pathway">
    <text evidence="3 10">Glycan biosynthesis; glycogen biosynthesis.</text>
</comment>
<comment type="function">
    <text evidence="2 10">Catalyzes the formation of the alpha-1,6-glucosidic linkages in glycogen by scission of a 1,4-alpha-linked oligosaccharide from growing alpha-1,4-glucan chains and the subsequent attachment of the oligosaccharide to the alpha-1,6 position.</text>
</comment>
<comment type="similarity">
    <text evidence="4 10">Belongs to the glycosyl hydrolase 13 family. GlgB subfamily.</text>
</comment>
<dbReference type="NCBIfam" id="TIGR01515">
    <property type="entry name" value="branching_enzym"/>
    <property type="match status" value="1"/>
</dbReference>
<comment type="caution">
    <text evidence="13">The sequence shown here is derived from an EMBL/GenBank/DDBJ whole genome shotgun (WGS) entry which is preliminary data.</text>
</comment>
<dbReference type="CDD" id="cd02855">
    <property type="entry name" value="E_set_GBE_prok_N"/>
    <property type="match status" value="1"/>
</dbReference>
<dbReference type="NCBIfam" id="NF008967">
    <property type="entry name" value="PRK12313.1"/>
    <property type="match status" value="1"/>
</dbReference>
<comment type="subunit">
    <text evidence="10">Monomer.</text>
</comment>
<evidence type="ECO:0000256" key="1">
    <source>
        <dbReference type="ARBA" id="ARBA00000826"/>
    </source>
</evidence>
<keyword evidence="6 10" id="KW-0328">Glycosyltransferase</keyword>
<feature type="domain" description="Glycosyl hydrolase family 13 catalytic" evidence="12">
    <location>
        <begin position="256"/>
        <end position="603"/>
    </location>
</feature>